<reference evidence="12" key="1">
    <citation type="submission" date="2016-05" db="UniProtKB">
        <authorList>
            <consortium name="WormBaseParasite"/>
        </authorList>
    </citation>
    <scope>IDENTIFICATION</scope>
</reference>
<dbReference type="InterPro" id="IPR013083">
    <property type="entry name" value="Znf_RING/FYVE/PHD"/>
</dbReference>
<dbReference type="GO" id="GO:0070531">
    <property type="term" value="C:BRCA1-A complex"/>
    <property type="evidence" value="ECO:0007669"/>
    <property type="project" value="TreeGrafter"/>
</dbReference>
<evidence type="ECO:0000256" key="5">
    <source>
        <dbReference type="ARBA" id="ARBA00023043"/>
    </source>
</evidence>
<dbReference type="InterPro" id="IPR017907">
    <property type="entry name" value="Znf_RING_CS"/>
</dbReference>
<organism evidence="11 12">
    <name type="scientific">Ascaris lumbricoides</name>
    <name type="common">Giant roundworm</name>
    <dbReference type="NCBI Taxonomy" id="6252"/>
    <lineage>
        <taxon>Eukaryota</taxon>
        <taxon>Metazoa</taxon>
        <taxon>Ecdysozoa</taxon>
        <taxon>Nematoda</taxon>
        <taxon>Chromadorea</taxon>
        <taxon>Rhabditida</taxon>
        <taxon>Spirurina</taxon>
        <taxon>Ascaridomorpha</taxon>
        <taxon>Ascaridoidea</taxon>
        <taxon>Ascarididae</taxon>
        <taxon>Ascaris</taxon>
    </lineage>
</organism>
<dbReference type="InterPro" id="IPR036770">
    <property type="entry name" value="Ankyrin_rpt-contain_sf"/>
</dbReference>
<evidence type="ECO:0000256" key="8">
    <source>
        <dbReference type="SAM" id="MobiDB-lite"/>
    </source>
</evidence>
<dbReference type="PROSITE" id="PS00518">
    <property type="entry name" value="ZF_RING_1"/>
    <property type="match status" value="1"/>
</dbReference>
<feature type="compositionally biased region" description="Low complexity" evidence="8">
    <location>
        <begin position="262"/>
        <end position="279"/>
    </location>
</feature>
<dbReference type="SUPFAM" id="SSF48403">
    <property type="entry name" value="Ankyrin repeat"/>
    <property type="match status" value="1"/>
</dbReference>
<dbReference type="GO" id="GO:0004842">
    <property type="term" value="F:ubiquitin-protein transferase activity"/>
    <property type="evidence" value="ECO:0007669"/>
    <property type="project" value="TreeGrafter"/>
</dbReference>
<dbReference type="GO" id="GO:0085020">
    <property type="term" value="P:protein K6-linked ubiquitination"/>
    <property type="evidence" value="ECO:0007669"/>
    <property type="project" value="TreeGrafter"/>
</dbReference>
<feature type="domain" description="RING-type" evidence="9">
    <location>
        <begin position="47"/>
        <end position="71"/>
    </location>
</feature>
<keyword evidence="11" id="KW-1185">Reference proteome</keyword>
<dbReference type="SMART" id="SM00292">
    <property type="entry name" value="BRCT"/>
    <property type="match status" value="2"/>
</dbReference>
<keyword evidence="4" id="KW-0862">Zinc</keyword>
<name>A0A0M3HZI0_ASCLU</name>
<evidence type="ECO:0000256" key="2">
    <source>
        <dbReference type="ARBA" id="ARBA00022737"/>
    </source>
</evidence>
<keyword evidence="3 7" id="KW-0863">Zinc-finger</keyword>
<evidence type="ECO:0000256" key="6">
    <source>
        <dbReference type="PROSITE-ProRule" id="PRU00023"/>
    </source>
</evidence>
<dbReference type="Proteomes" id="UP000036681">
    <property type="component" value="Unplaced"/>
</dbReference>
<dbReference type="PROSITE" id="PS50172">
    <property type="entry name" value="BRCT"/>
    <property type="match status" value="1"/>
</dbReference>
<dbReference type="PANTHER" id="PTHR24171:SF8">
    <property type="entry name" value="BRCA1-ASSOCIATED RING DOMAIN PROTEIN 1"/>
    <property type="match status" value="1"/>
</dbReference>
<sequence>MPWEVGTSAEAEDKSRTVVKSTQQYMASSVHQSQTSSDNLQFLGQSCKHVFCWSCINEMFAGESFVQCPLCALPLDLRHPAPATFMNQFFQHLLSLKEHLSKLDVTKVNKDELATLAEPDRQKRTVDEFCATQRMTSVGGNLDGEEEELQEEAAVAECDGQSSARVVDDRSVVSDEWSRVKAAVSDALRRNDVTVDALLRIYAIVTPKHVHDVRCESSSSTSRMFEEESVISDESSRVKAVLDDALQKNDVAVDGLLRQYATSTHGTSSQSPSSAHSNTFPKEVSVELQLRHPSAGVKLFSQLSQETKYPENMEIPSMTQQLPIFKEPDEYIFFKQRPSATFAKGAVNLRDMEMKNAHNGDECAGHTSRTMAHMTRSRSRLSYHKGENVLITAAVTGQRQLMVEALENGEDANQRDNSGYTAIHHAAAVNSVDLCGELCETPLHIAVKNGAHDVIEYLLSKGALRKARNLKLCETPLHIAVKNGAHDVIEYLLSKGALRKARNLKGETPMDSVSDEKTKQIFGLIHQRCQIVYPSCSRRRYSVFVSSAIPEVLSSQGKKFLSRLGKYTTEIESATHYVVKTTSTRNTEVSGRIMEAILRGLFIVSQEWLQKCVVAGEFVDEDGFEVNGFERDGVLVAEHSNAKARKNRLNMKPGLFRGCHFYICQHDFRGTVRKEVVARLIKLGEGVLLGREPRVEDYTESGLRPFHTMRSWQDVPNITGVFAIYVPGQTIPRRILEDKLINKVTPLWVQECVLRFELLRPDCH</sequence>
<dbReference type="GO" id="GO:0031436">
    <property type="term" value="C:BRCA1-BARD1 complex"/>
    <property type="evidence" value="ECO:0007669"/>
    <property type="project" value="TreeGrafter"/>
</dbReference>
<evidence type="ECO:0000259" key="9">
    <source>
        <dbReference type="PROSITE" id="PS50089"/>
    </source>
</evidence>
<dbReference type="AlphaFoldDB" id="A0A0M3HZI0"/>
<feature type="region of interest" description="Disordered" evidence="8">
    <location>
        <begin position="262"/>
        <end position="283"/>
    </location>
</feature>
<keyword evidence="1" id="KW-0479">Metal-binding</keyword>
<dbReference type="GO" id="GO:0008270">
    <property type="term" value="F:zinc ion binding"/>
    <property type="evidence" value="ECO:0007669"/>
    <property type="project" value="UniProtKB-KW"/>
</dbReference>
<evidence type="ECO:0000313" key="11">
    <source>
        <dbReference type="Proteomes" id="UP000036681"/>
    </source>
</evidence>
<feature type="repeat" description="ANK" evidence="6">
    <location>
        <begin position="472"/>
        <end position="504"/>
    </location>
</feature>
<dbReference type="InterPro" id="IPR002110">
    <property type="entry name" value="Ankyrin_rpt"/>
</dbReference>
<evidence type="ECO:0000256" key="1">
    <source>
        <dbReference type="ARBA" id="ARBA00022723"/>
    </source>
</evidence>
<dbReference type="Pfam" id="PF12796">
    <property type="entry name" value="Ank_2"/>
    <property type="match status" value="1"/>
</dbReference>
<feature type="domain" description="BRCT" evidence="10">
    <location>
        <begin position="549"/>
        <end position="626"/>
    </location>
</feature>
<dbReference type="PROSITE" id="PS50297">
    <property type="entry name" value="ANK_REP_REGION"/>
    <property type="match status" value="2"/>
</dbReference>
<dbReference type="Gene3D" id="3.30.40.10">
    <property type="entry name" value="Zinc/RING finger domain, C3HC4 (zinc finger)"/>
    <property type="match status" value="1"/>
</dbReference>
<dbReference type="Gene3D" id="1.25.40.20">
    <property type="entry name" value="Ankyrin repeat-containing domain"/>
    <property type="match status" value="2"/>
</dbReference>
<dbReference type="SMART" id="SM00248">
    <property type="entry name" value="ANK"/>
    <property type="match status" value="3"/>
</dbReference>
<keyword evidence="2" id="KW-0677">Repeat</keyword>
<evidence type="ECO:0000313" key="12">
    <source>
        <dbReference type="WBParaSite" id="ALUE_0000912301-mRNA-1"/>
    </source>
</evidence>
<feature type="repeat" description="ANK" evidence="6">
    <location>
        <begin position="438"/>
        <end position="470"/>
    </location>
</feature>
<evidence type="ECO:0000256" key="4">
    <source>
        <dbReference type="ARBA" id="ARBA00022833"/>
    </source>
</evidence>
<keyword evidence="5 6" id="KW-0040">ANK repeat</keyword>
<evidence type="ECO:0000256" key="7">
    <source>
        <dbReference type="PROSITE-ProRule" id="PRU00175"/>
    </source>
</evidence>
<dbReference type="InterPro" id="IPR001841">
    <property type="entry name" value="Znf_RING"/>
</dbReference>
<evidence type="ECO:0000259" key="10">
    <source>
        <dbReference type="PROSITE" id="PS50172"/>
    </source>
</evidence>
<dbReference type="Gene3D" id="3.40.50.10190">
    <property type="entry name" value="BRCT domain"/>
    <property type="match status" value="2"/>
</dbReference>
<dbReference type="SUPFAM" id="SSF52113">
    <property type="entry name" value="BRCT domain"/>
    <property type="match status" value="1"/>
</dbReference>
<dbReference type="InterPro" id="IPR001357">
    <property type="entry name" value="BRCT_dom"/>
</dbReference>
<dbReference type="SUPFAM" id="SSF57850">
    <property type="entry name" value="RING/U-box"/>
    <property type="match status" value="1"/>
</dbReference>
<dbReference type="WBParaSite" id="ALUE_0000912301-mRNA-1">
    <property type="protein sequence ID" value="ALUE_0000912301-mRNA-1"/>
    <property type="gene ID" value="ALUE_0000912301"/>
</dbReference>
<dbReference type="PROSITE" id="PS50088">
    <property type="entry name" value="ANK_REPEAT"/>
    <property type="match status" value="2"/>
</dbReference>
<evidence type="ECO:0000256" key="3">
    <source>
        <dbReference type="ARBA" id="ARBA00022771"/>
    </source>
</evidence>
<dbReference type="InterPro" id="IPR036420">
    <property type="entry name" value="BRCT_dom_sf"/>
</dbReference>
<proteinExistence type="predicted"/>
<dbReference type="PROSITE" id="PS50089">
    <property type="entry name" value="ZF_RING_2"/>
    <property type="match status" value="1"/>
</dbReference>
<dbReference type="PANTHER" id="PTHR24171">
    <property type="entry name" value="ANKYRIN REPEAT DOMAIN-CONTAINING PROTEIN 39-RELATED"/>
    <property type="match status" value="1"/>
</dbReference>
<protein>
    <submittedName>
        <fullName evidence="12">RING-type E3 ubiquitin transferase BRCA1</fullName>
    </submittedName>
</protein>
<accession>A0A0M3HZI0</accession>